<protein>
    <recommendedName>
        <fullName evidence="1">Ig-like domain-containing protein</fullName>
    </recommendedName>
</protein>
<dbReference type="InterPro" id="IPR003598">
    <property type="entry name" value="Ig_sub2"/>
</dbReference>
<sequence length="138" mass="15336">TIVPSGCAGFGNSIRNTMKVSAATVQEMREASPNILLKLRDQTVKFGDTAQFICALESEHFLEVLWTHNGERIKESKRMKLSQNGTVLLLTIINVQLLDQGLYRCTIRNDHGETTTAAVLTVEGGYLIFNIMTYLIST</sequence>
<evidence type="ECO:0000313" key="3">
    <source>
        <dbReference type="Proteomes" id="UP000694403"/>
    </source>
</evidence>
<feature type="domain" description="Ig-like" evidence="1">
    <location>
        <begin position="33"/>
        <end position="121"/>
    </location>
</feature>
<reference evidence="2" key="1">
    <citation type="submission" date="2025-08" db="UniProtKB">
        <authorList>
            <consortium name="Ensembl"/>
        </authorList>
    </citation>
    <scope>IDENTIFICATION</scope>
</reference>
<proteinExistence type="predicted"/>
<organism evidence="2 3">
    <name type="scientific">Chelydra serpentina</name>
    <name type="common">Snapping turtle</name>
    <name type="synonym">Testudo serpentina</name>
    <dbReference type="NCBI Taxonomy" id="8475"/>
    <lineage>
        <taxon>Eukaryota</taxon>
        <taxon>Metazoa</taxon>
        <taxon>Chordata</taxon>
        <taxon>Craniata</taxon>
        <taxon>Vertebrata</taxon>
        <taxon>Euteleostomi</taxon>
        <taxon>Archelosauria</taxon>
        <taxon>Testudinata</taxon>
        <taxon>Testudines</taxon>
        <taxon>Cryptodira</taxon>
        <taxon>Durocryptodira</taxon>
        <taxon>Americhelydia</taxon>
        <taxon>Chelydroidea</taxon>
        <taxon>Chelydridae</taxon>
        <taxon>Chelydra</taxon>
    </lineage>
</organism>
<dbReference type="InterPro" id="IPR007110">
    <property type="entry name" value="Ig-like_dom"/>
</dbReference>
<accession>A0A8C3S9U8</accession>
<dbReference type="Gene3D" id="2.60.40.10">
    <property type="entry name" value="Immunoglobulins"/>
    <property type="match status" value="1"/>
</dbReference>
<dbReference type="SUPFAM" id="SSF48726">
    <property type="entry name" value="Immunoglobulin"/>
    <property type="match status" value="1"/>
</dbReference>
<dbReference type="PANTHER" id="PTHR47633">
    <property type="entry name" value="IMMUNOGLOBULIN"/>
    <property type="match status" value="1"/>
</dbReference>
<dbReference type="FunFam" id="2.60.40.10:FF:001084">
    <property type="entry name" value="obscurin-like isoform X3"/>
    <property type="match status" value="1"/>
</dbReference>
<dbReference type="Proteomes" id="UP000694403">
    <property type="component" value="Unplaced"/>
</dbReference>
<dbReference type="SMART" id="SM00409">
    <property type="entry name" value="IG"/>
    <property type="match status" value="1"/>
</dbReference>
<dbReference type="InterPro" id="IPR003599">
    <property type="entry name" value="Ig_sub"/>
</dbReference>
<dbReference type="Pfam" id="PF07679">
    <property type="entry name" value="I-set"/>
    <property type="match status" value="1"/>
</dbReference>
<name>A0A8C3S9U8_CHESE</name>
<dbReference type="SMART" id="SM00408">
    <property type="entry name" value="IGc2"/>
    <property type="match status" value="1"/>
</dbReference>
<dbReference type="AlphaFoldDB" id="A0A8C3S9U8"/>
<dbReference type="Ensembl" id="ENSCSRT00000009770.1">
    <property type="protein sequence ID" value="ENSCSRP00000009438.1"/>
    <property type="gene ID" value="ENSCSRG00000007072.1"/>
</dbReference>
<dbReference type="PROSITE" id="PS50835">
    <property type="entry name" value="IG_LIKE"/>
    <property type="match status" value="1"/>
</dbReference>
<reference evidence="2" key="2">
    <citation type="submission" date="2025-09" db="UniProtKB">
        <authorList>
            <consortium name="Ensembl"/>
        </authorList>
    </citation>
    <scope>IDENTIFICATION</scope>
</reference>
<dbReference type="InterPro" id="IPR013098">
    <property type="entry name" value="Ig_I-set"/>
</dbReference>
<dbReference type="InterPro" id="IPR013783">
    <property type="entry name" value="Ig-like_fold"/>
</dbReference>
<evidence type="ECO:0000313" key="2">
    <source>
        <dbReference type="Ensembl" id="ENSCSRP00000009438.1"/>
    </source>
</evidence>
<keyword evidence="3" id="KW-1185">Reference proteome</keyword>
<dbReference type="InterPro" id="IPR036179">
    <property type="entry name" value="Ig-like_dom_sf"/>
</dbReference>
<evidence type="ECO:0000259" key="1">
    <source>
        <dbReference type="PROSITE" id="PS50835"/>
    </source>
</evidence>